<dbReference type="Gene3D" id="2.60.120.380">
    <property type="match status" value="3"/>
</dbReference>
<dbReference type="Proteomes" id="UP000550609">
    <property type="component" value="Unassembled WGS sequence"/>
</dbReference>
<dbReference type="EMBL" id="JACIUV010000003">
    <property type="protein sequence ID" value="MBB1116650.1"/>
    <property type="molecule type" value="Genomic_DNA"/>
</dbReference>
<gene>
    <name evidence="1" type="ORF">H4O09_06210</name>
</gene>
<accession>A0A7W3UZB5</accession>
<dbReference type="AlphaFoldDB" id="A0A7W3UZB5"/>
<evidence type="ECO:0000313" key="1">
    <source>
        <dbReference type="EMBL" id="MBB1116650.1"/>
    </source>
</evidence>
<organism evidence="1 2">
    <name type="scientific">Stenotrophomonas koreensis</name>
    <dbReference type="NCBI Taxonomy" id="266128"/>
    <lineage>
        <taxon>Bacteria</taxon>
        <taxon>Pseudomonadati</taxon>
        <taxon>Pseudomonadota</taxon>
        <taxon>Gammaproteobacteria</taxon>
        <taxon>Lysobacterales</taxon>
        <taxon>Lysobacteraceae</taxon>
        <taxon>Stenotrophomonas</taxon>
    </lineage>
</organism>
<dbReference type="PROSITE" id="PS51257">
    <property type="entry name" value="PROKAR_LIPOPROTEIN"/>
    <property type="match status" value="1"/>
</dbReference>
<name>A0A7W3UZB5_9GAMM</name>
<sequence length="372" mass="38418">MTIRTSTLALAVIAGLTLSGCDKLPIPGLKQIAGATANTLPLDKEVRGELTSSSGLNYNDGSRHQVYTLNLEANQAVELQLGGALNGGLAVFKGPLLVASTQASEYGSSGNSLAFRSTEAGAYTVAVNGSQASAYGPYQLTAKPIAAYDGKPLSPGEHAIDWLINERQEYQFTIATAGVYVITAESSNFDTVLTVSGRGVEEENDDGGNNLNSRLQLFLEPGQYTASVRSMGESSGSFKLAIGTSSLEPGTVVRDGTELPLNRRINGLVGSEGMRSFSFTLAQNSRVSFDARSNDFDTVLEVSGNGITAEDDDGGNGTNSRLDLNLAAGSYTVDVRSLGGNSGSFTLQASAATASPSSSAAAEAIDAAATAE</sequence>
<reference evidence="1 2" key="1">
    <citation type="submission" date="2020-08" db="EMBL/GenBank/DDBJ databases">
        <title>Stenotrophomonas sp. W1S232.</title>
        <authorList>
            <person name="Deng Y."/>
        </authorList>
    </citation>
    <scope>NUCLEOTIDE SEQUENCE [LARGE SCALE GENOMIC DNA]</scope>
    <source>
        <strain evidence="1 2">W1S232</strain>
    </source>
</reference>
<protein>
    <submittedName>
        <fullName evidence="1">ABC transporter substrate-binding protein</fullName>
    </submittedName>
</protein>
<dbReference type="RefSeq" id="WP_182621902.1">
    <property type="nucleotide sequence ID" value="NZ_JACIUV010000003.1"/>
</dbReference>
<evidence type="ECO:0000313" key="2">
    <source>
        <dbReference type="Proteomes" id="UP000550609"/>
    </source>
</evidence>
<comment type="caution">
    <text evidence="1">The sequence shown here is derived from an EMBL/GenBank/DDBJ whole genome shotgun (WGS) entry which is preliminary data.</text>
</comment>
<proteinExistence type="predicted"/>